<reference evidence="2 3" key="1">
    <citation type="submission" date="2019-12" db="EMBL/GenBank/DDBJ databases">
        <title>Draft Genome Sequences of Six Type Strains of the Genus Massilia.</title>
        <authorList>
            <person name="Miess H."/>
            <person name="Frediansyah A."/>
            <person name="Goeker M."/>
            <person name="Gross H."/>
        </authorList>
    </citation>
    <scope>NUCLEOTIDE SEQUENCE [LARGE SCALE GENOMIC DNA]</scope>
    <source>
        <strain evidence="2 3">DSM 26639</strain>
    </source>
</reference>
<keyword evidence="3" id="KW-1185">Reference proteome</keyword>
<protein>
    <submittedName>
        <fullName evidence="2">Uncharacterized protein</fullName>
    </submittedName>
</protein>
<feature type="compositionally biased region" description="Low complexity" evidence="1">
    <location>
        <begin position="19"/>
        <end position="36"/>
    </location>
</feature>
<evidence type="ECO:0000313" key="3">
    <source>
        <dbReference type="Proteomes" id="UP000437862"/>
    </source>
</evidence>
<name>A0ABX6FP46_9BURK</name>
<dbReference type="EMBL" id="CP046904">
    <property type="protein sequence ID" value="QGZ38228.1"/>
    <property type="molecule type" value="Genomic_DNA"/>
</dbReference>
<dbReference type="Proteomes" id="UP000437862">
    <property type="component" value="Chromosome"/>
</dbReference>
<dbReference type="RefSeq" id="WP_145873865.1">
    <property type="nucleotide sequence ID" value="NZ_CP046904.1"/>
</dbReference>
<feature type="region of interest" description="Disordered" evidence="1">
    <location>
        <begin position="1"/>
        <end position="36"/>
    </location>
</feature>
<gene>
    <name evidence="2" type="ORF">GO485_03625</name>
</gene>
<feature type="region of interest" description="Disordered" evidence="1">
    <location>
        <begin position="51"/>
        <end position="70"/>
    </location>
</feature>
<evidence type="ECO:0000313" key="2">
    <source>
        <dbReference type="EMBL" id="QGZ38228.1"/>
    </source>
</evidence>
<feature type="compositionally biased region" description="Basic and acidic residues" evidence="1">
    <location>
        <begin position="58"/>
        <end position="67"/>
    </location>
</feature>
<organism evidence="2 3">
    <name type="scientific">Pseudoduganella flava</name>
    <dbReference type="NCBI Taxonomy" id="871742"/>
    <lineage>
        <taxon>Bacteria</taxon>
        <taxon>Pseudomonadati</taxon>
        <taxon>Pseudomonadota</taxon>
        <taxon>Betaproteobacteria</taxon>
        <taxon>Burkholderiales</taxon>
        <taxon>Oxalobacteraceae</taxon>
        <taxon>Telluria group</taxon>
        <taxon>Pseudoduganella</taxon>
    </lineage>
</organism>
<sequence>MMTSLARSPRIPSARHGVPAVSRAPAPAALHAGDSAAPSRFAHDFSQVRVQRDPAQAKPEEEKKNEEDALGGGLSVVLEHIVEHEPLKAMLDPALTKLKAPFSQLSPGEKAFGIGFGAATLGMAGGAMLSDKGGRKALEGVNLAAPLALIPYVPLKKFSYTQPAGTGPDANLWKFQTSLAGDDLLNIFTKRRGLKPMALGLNLEWGVDAGSGRMVLLGGDATFSPLPGVSISAGMYKDVLQPPALFPNGSGTFMESRKSIPAMPAAPAIPDTRVMLTIDVMKFLQRSQPRAKRPEKP</sequence>
<accession>A0ABX6FP46</accession>
<evidence type="ECO:0000256" key="1">
    <source>
        <dbReference type="SAM" id="MobiDB-lite"/>
    </source>
</evidence>
<proteinExistence type="predicted"/>